<feature type="compositionally biased region" description="Low complexity" evidence="1">
    <location>
        <begin position="349"/>
        <end position="358"/>
    </location>
</feature>
<proteinExistence type="predicted"/>
<accession>A0A197JN95</accession>
<feature type="region of interest" description="Disordered" evidence="1">
    <location>
        <begin position="349"/>
        <end position="368"/>
    </location>
</feature>
<keyword evidence="2" id="KW-0472">Membrane</keyword>
<dbReference type="Proteomes" id="UP000078512">
    <property type="component" value="Unassembled WGS sequence"/>
</dbReference>
<feature type="transmembrane region" description="Helical" evidence="2">
    <location>
        <begin position="417"/>
        <end position="446"/>
    </location>
</feature>
<keyword evidence="4" id="KW-1185">Reference proteome</keyword>
<feature type="transmembrane region" description="Helical" evidence="2">
    <location>
        <begin position="493"/>
        <end position="513"/>
    </location>
</feature>
<feature type="region of interest" description="Disordered" evidence="1">
    <location>
        <begin position="152"/>
        <end position="179"/>
    </location>
</feature>
<feature type="transmembrane region" description="Helical" evidence="2">
    <location>
        <begin position="458"/>
        <end position="487"/>
    </location>
</feature>
<name>A0A197JN95_9FUNG</name>
<feature type="transmembrane region" description="Helical" evidence="2">
    <location>
        <begin position="7"/>
        <end position="28"/>
    </location>
</feature>
<feature type="transmembrane region" description="Helical" evidence="2">
    <location>
        <begin position="40"/>
        <end position="62"/>
    </location>
</feature>
<keyword evidence="2" id="KW-1133">Transmembrane helix</keyword>
<dbReference type="OrthoDB" id="2440866at2759"/>
<reference evidence="3 4" key="1">
    <citation type="submission" date="2016-05" db="EMBL/GenBank/DDBJ databases">
        <title>Genome sequencing reveals origins of a unique bacterial endosymbiosis in the earliest lineages of terrestrial Fungi.</title>
        <authorList>
            <consortium name="DOE Joint Genome Institute"/>
            <person name="Uehling J."/>
            <person name="Gryganskyi A."/>
            <person name="Hameed K."/>
            <person name="Tschaplinski T."/>
            <person name="Misztal P."/>
            <person name="Wu S."/>
            <person name="Desiro A."/>
            <person name="Vande Pol N."/>
            <person name="Du Z.-Y."/>
            <person name="Zienkiewicz A."/>
            <person name="Zienkiewicz K."/>
            <person name="Morin E."/>
            <person name="Tisserant E."/>
            <person name="Splivallo R."/>
            <person name="Hainaut M."/>
            <person name="Henrissat B."/>
            <person name="Ohm R."/>
            <person name="Kuo A."/>
            <person name="Yan J."/>
            <person name="Lipzen A."/>
            <person name="Nolan M."/>
            <person name="Labutti K."/>
            <person name="Barry K."/>
            <person name="Goldstein A."/>
            <person name="Labbe J."/>
            <person name="Schadt C."/>
            <person name="Tuskan G."/>
            <person name="Grigoriev I."/>
            <person name="Martin F."/>
            <person name="Vilgalys R."/>
            <person name="Bonito G."/>
        </authorList>
    </citation>
    <scope>NUCLEOTIDE SEQUENCE [LARGE SCALE GENOMIC DNA]</scope>
    <source>
        <strain evidence="3 4">AG-77</strain>
    </source>
</reference>
<evidence type="ECO:0000313" key="3">
    <source>
        <dbReference type="EMBL" id="OAQ26438.1"/>
    </source>
</evidence>
<evidence type="ECO:0000256" key="2">
    <source>
        <dbReference type="SAM" id="Phobius"/>
    </source>
</evidence>
<feature type="compositionally biased region" description="Low complexity" evidence="1">
    <location>
        <begin position="156"/>
        <end position="167"/>
    </location>
</feature>
<dbReference type="AlphaFoldDB" id="A0A197JN95"/>
<organism evidence="3 4">
    <name type="scientific">Linnemannia elongata AG-77</name>
    <dbReference type="NCBI Taxonomy" id="1314771"/>
    <lineage>
        <taxon>Eukaryota</taxon>
        <taxon>Fungi</taxon>
        <taxon>Fungi incertae sedis</taxon>
        <taxon>Mucoromycota</taxon>
        <taxon>Mortierellomycotina</taxon>
        <taxon>Mortierellomycetes</taxon>
        <taxon>Mortierellales</taxon>
        <taxon>Mortierellaceae</taxon>
        <taxon>Linnemannia</taxon>
    </lineage>
</organism>
<evidence type="ECO:0000313" key="4">
    <source>
        <dbReference type="Proteomes" id="UP000078512"/>
    </source>
</evidence>
<feature type="transmembrane region" description="Helical" evidence="2">
    <location>
        <begin position="83"/>
        <end position="106"/>
    </location>
</feature>
<protein>
    <recommendedName>
        <fullName evidence="5">Transmembrane protein</fullName>
    </recommendedName>
</protein>
<evidence type="ECO:0008006" key="5">
    <source>
        <dbReference type="Google" id="ProtNLM"/>
    </source>
</evidence>
<sequence>MTRKPLLHAFFHSIASLGYIPFALTSVLLSSSTPFVSNSIPPIVIILIAFIPPLLTFPLLCFSYRYLERFECISLTVQRARTYVMLAGSGLCMLVAAHLVMVYAVGNESNSSYNRTVYEGVAPSRVMVPVSAKAQLTPPAALVLDSPTVETSRVAQQQQKQESGQDQALTETNNAQVPPPTAAIASLEDLDFSSFFMSFPTSELEPELSSYLGESAVDGSEIFVAVRQREQSDNKKANVVLPMANGGVAVKSLVPMHLYPDAPKSAFKVSPPGPKDQQPQGQELEQDKRDSVVAGQTSLNVGGREEEQDKDALINSETAPSALPPPQFAMPSLDPISIKLMGAGALGHQNQNNRQQQQGPEAPILSWSKPPPNFPSSIAASASEASTNPTSTDPFSTIVAHRDPNRTLGYNLMGIHWIIYLFAQGILIFLLVTLFLGVLILTEFVLDREDDDLVQIQYLYWSRVVGIASATIVSAVHGSLLSGYVLLEEHTDWIAKAAVGAIVVYWVGMTWIMNRMTGPLPY</sequence>
<feature type="region of interest" description="Disordered" evidence="1">
    <location>
        <begin position="263"/>
        <end position="292"/>
    </location>
</feature>
<evidence type="ECO:0000256" key="1">
    <source>
        <dbReference type="SAM" id="MobiDB-lite"/>
    </source>
</evidence>
<dbReference type="EMBL" id="KV442067">
    <property type="protein sequence ID" value="OAQ26438.1"/>
    <property type="molecule type" value="Genomic_DNA"/>
</dbReference>
<keyword evidence="2" id="KW-0812">Transmembrane</keyword>
<feature type="region of interest" description="Disordered" evidence="1">
    <location>
        <begin position="376"/>
        <end position="398"/>
    </location>
</feature>
<gene>
    <name evidence="3" type="ORF">K457DRAFT_22101</name>
</gene>
<feature type="compositionally biased region" description="Low complexity" evidence="1">
    <location>
        <begin position="376"/>
        <end position="386"/>
    </location>
</feature>